<feature type="compositionally biased region" description="Low complexity" evidence="3">
    <location>
        <begin position="201"/>
        <end position="218"/>
    </location>
</feature>
<accession>A0A0M8MXD5</accession>
<keyword evidence="5" id="KW-1185">Reference proteome</keyword>
<evidence type="ECO:0000313" key="4">
    <source>
        <dbReference type="EMBL" id="KOS16234.1"/>
    </source>
</evidence>
<feature type="region of interest" description="Disordered" evidence="3">
    <location>
        <begin position="197"/>
        <end position="254"/>
    </location>
</feature>
<dbReference type="PANTHER" id="PTHR12499:SF0">
    <property type="entry name" value="OPTIC ATROPHY 3 PROTEIN"/>
    <property type="match status" value="1"/>
</dbReference>
<feature type="compositionally biased region" description="Basic and acidic residues" evidence="3">
    <location>
        <begin position="225"/>
        <end position="237"/>
    </location>
</feature>
<dbReference type="GO" id="GO:0005739">
    <property type="term" value="C:mitochondrion"/>
    <property type="evidence" value="ECO:0007669"/>
    <property type="project" value="TreeGrafter"/>
</dbReference>
<evidence type="ECO:0008006" key="6">
    <source>
        <dbReference type="Google" id="ProtNLM"/>
    </source>
</evidence>
<name>A0A0M8MXD5_9BASI</name>
<dbReference type="GeneID" id="28729301"/>
<dbReference type="Proteomes" id="UP000037751">
    <property type="component" value="Unassembled WGS sequence"/>
</dbReference>
<dbReference type="AlphaFoldDB" id="A0A0M8MXD5"/>
<sequence length="254" mass="27993">MASAKIVSLAIRTIAKPIATQLKQQAVHHEKFKKICISLAQFMHRSEARLRANLLANGEPVKVRPLNDAKAITNGANAISEGFLFAVAALIILGETYRGSRSRAHERDRVEDELVSLKEQIEQLNSKIHYGQDGEETPLMSHTLAPSILTQKPSNMSNEYLSLVHSLQVLWALAEKNGWMDDTKALPSELKWLLEHKSSSTEDSPASSSDENTSPDSSAEVARVTTHEIAKQIRDSLHSPPFSSHHRSSSSSQG</sequence>
<evidence type="ECO:0000256" key="2">
    <source>
        <dbReference type="ARBA" id="ARBA00023054"/>
    </source>
</evidence>
<comment type="similarity">
    <text evidence="1">Belongs to the OPA3 family.</text>
</comment>
<dbReference type="RefSeq" id="XP_017993866.1">
    <property type="nucleotide sequence ID" value="XM_018137425.1"/>
</dbReference>
<dbReference type="VEuPathDB" id="FungiDB:Malapachy_2942"/>
<evidence type="ECO:0000313" key="5">
    <source>
        <dbReference type="Proteomes" id="UP000037751"/>
    </source>
</evidence>
<dbReference type="Pfam" id="PF07047">
    <property type="entry name" value="OPA3"/>
    <property type="match status" value="1"/>
</dbReference>
<dbReference type="EMBL" id="LGAV01000001">
    <property type="protein sequence ID" value="KOS16234.1"/>
    <property type="molecule type" value="Genomic_DNA"/>
</dbReference>
<evidence type="ECO:0000256" key="3">
    <source>
        <dbReference type="SAM" id="MobiDB-lite"/>
    </source>
</evidence>
<proteinExistence type="inferred from homology"/>
<dbReference type="PANTHER" id="PTHR12499">
    <property type="entry name" value="OPTIC ATROPHY 3 PROTEIN OPA3"/>
    <property type="match status" value="1"/>
</dbReference>
<protein>
    <recommendedName>
        <fullName evidence="6">OPA3-domain-containing protein</fullName>
    </recommendedName>
</protein>
<organism evidence="4 5">
    <name type="scientific">Malassezia pachydermatis</name>
    <dbReference type="NCBI Taxonomy" id="77020"/>
    <lineage>
        <taxon>Eukaryota</taxon>
        <taxon>Fungi</taxon>
        <taxon>Dikarya</taxon>
        <taxon>Basidiomycota</taxon>
        <taxon>Ustilaginomycotina</taxon>
        <taxon>Malasseziomycetes</taxon>
        <taxon>Malasseziales</taxon>
        <taxon>Malasseziaceae</taxon>
        <taxon>Malassezia</taxon>
    </lineage>
</organism>
<dbReference type="OrthoDB" id="2129069at2759"/>
<dbReference type="GO" id="GO:0019216">
    <property type="term" value="P:regulation of lipid metabolic process"/>
    <property type="evidence" value="ECO:0007669"/>
    <property type="project" value="TreeGrafter"/>
</dbReference>
<feature type="compositionally biased region" description="Low complexity" evidence="3">
    <location>
        <begin position="238"/>
        <end position="254"/>
    </location>
</feature>
<gene>
    <name evidence="4" type="ORF">Malapachy_2942</name>
</gene>
<keyword evidence="2" id="KW-0175">Coiled coil</keyword>
<evidence type="ECO:0000256" key="1">
    <source>
        <dbReference type="ARBA" id="ARBA00007584"/>
    </source>
</evidence>
<comment type="caution">
    <text evidence="4">The sequence shown here is derived from an EMBL/GenBank/DDBJ whole genome shotgun (WGS) entry which is preliminary data.</text>
</comment>
<reference evidence="4 5" key="1">
    <citation type="submission" date="2015-07" db="EMBL/GenBank/DDBJ databases">
        <title>Draft Genome Sequence of Malassezia furfur CBS1878 and Malassezia pachydermatis CBS1879.</title>
        <authorList>
            <person name="Triana S."/>
            <person name="Ohm R."/>
            <person name="Gonzalez A."/>
            <person name="DeCock H."/>
            <person name="Restrepo S."/>
            <person name="Celis A."/>
        </authorList>
    </citation>
    <scope>NUCLEOTIDE SEQUENCE [LARGE SCALE GENOMIC DNA]</scope>
    <source>
        <strain evidence="4 5">CBS 1879</strain>
    </source>
</reference>
<dbReference type="InterPro" id="IPR010754">
    <property type="entry name" value="OPA3-like"/>
</dbReference>